<dbReference type="OrthoDB" id="9807797at2"/>
<dbReference type="InterPro" id="IPR029000">
    <property type="entry name" value="Cyclophilin-like_dom_sf"/>
</dbReference>
<dbReference type="RefSeq" id="WP_109623095.1">
    <property type="nucleotide sequence ID" value="NZ_QGDO01000011.1"/>
</dbReference>
<dbReference type="InterPro" id="IPR044666">
    <property type="entry name" value="Cyclophilin_A-like"/>
</dbReference>
<dbReference type="PROSITE" id="PS50072">
    <property type="entry name" value="CSA_PPIASE_2"/>
    <property type="match status" value="1"/>
</dbReference>
<accession>A0A315YZ86</accession>
<dbReference type="PANTHER" id="PTHR45625">
    <property type="entry name" value="PEPTIDYL-PROLYL CIS-TRANS ISOMERASE-RELATED"/>
    <property type="match status" value="1"/>
</dbReference>
<dbReference type="PANTHER" id="PTHR45625:SF4">
    <property type="entry name" value="PEPTIDYLPROLYL ISOMERASE DOMAIN AND WD REPEAT-CONTAINING PROTEIN 1"/>
    <property type="match status" value="1"/>
</dbReference>
<dbReference type="CDD" id="cd00317">
    <property type="entry name" value="cyclophilin"/>
    <property type="match status" value="1"/>
</dbReference>
<proteinExistence type="inferred from homology"/>
<comment type="caution">
    <text evidence="5">The sequence shown here is derived from an EMBL/GenBank/DDBJ whole genome shotgun (WGS) entry which is preliminary data.</text>
</comment>
<keyword evidence="6" id="KW-1185">Reference proteome</keyword>
<evidence type="ECO:0000313" key="6">
    <source>
        <dbReference type="Proteomes" id="UP000245535"/>
    </source>
</evidence>
<feature type="domain" description="PPIase cyclophilin-type" evidence="4">
    <location>
        <begin position="39"/>
        <end position="275"/>
    </location>
</feature>
<evidence type="ECO:0000256" key="2">
    <source>
        <dbReference type="ARBA" id="ARBA00023235"/>
    </source>
</evidence>
<reference evidence="5 6" key="1">
    <citation type="submission" date="2018-03" db="EMBL/GenBank/DDBJ databases">
        <title>Genomic Encyclopedia of Archaeal and Bacterial Type Strains, Phase II (KMG-II): from individual species to whole genera.</title>
        <authorList>
            <person name="Goeker M."/>
        </authorList>
    </citation>
    <scope>NUCLEOTIDE SEQUENCE [LARGE SCALE GENOMIC DNA]</scope>
    <source>
        <strain evidence="5 6">DSM 28229</strain>
    </source>
</reference>
<comment type="function">
    <text evidence="3">PPIases accelerate the folding of proteins. It catalyzes the cis-trans isomerization of proline imidic peptide bonds in oligopeptides.</text>
</comment>
<keyword evidence="1 3" id="KW-0697">Rotamase</keyword>
<dbReference type="EMBL" id="QGDO01000011">
    <property type="protein sequence ID" value="PWJ34218.1"/>
    <property type="molecule type" value="Genomic_DNA"/>
</dbReference>
<dbReference type="AlphaFoldDB" id="A0A315YZ86"/>
<dbReference type="SUPFAM" id="SSF50891">
    <property type="entry name" value="Cyclophilin-like"/>
    <property type="match status" value="2"/>
</dbReference>
<dbReference type="Pfam" id="PF00160">
    <property type="entry name" value="Pro_isomerase"/>
    <property type="match status" value="2"/>
</dbReference>
<evidence type="ECO:0000256" key="1">
    <source>
        <dbReference type="ARBA" id="ARBA00023110"/>
    </source>
</evidence>
<gene>
    <name evidence="5" type="ORF">BC781_111128</name>
</gene>
<dbReference type="Proteomes" id="UP000245535">
    <property type="component" value="Unassembled WGS sequence"/>
</dbReference>
<dbReference type="InterPro" id="IPR002130">
    <property type="entry name" value="Cyclophilin-type_PPIase_dom"/>
</dbReference>
<evidence type="ECO:0000313" key="5">
    <source>
        <dbReference type="EMBL" id="PWJ34218.1"/>
    </source>
</evidence>
<dbReference type="GO" id="GO:0003755">
    <property type="term" value="F:peptidyl-prolyl cis-trans isomerase activity"/>
    <property type="evidence" value="ECO:0007669"/>
    <property type="project" value="UniProtKB-UniRule"/>
</dbReference>
<dbReference type="PRINTS" id="PR00153">
    <property type="entry name" value="CSAPPISMRASE"/>
</dbReference>
<organism evidence="5 6">
    <name type="scientific">Sediminitomix flava</name>
    <dbReference type="NCBI Taxonomy" id="379075"/>
    <lineage>
        <taxon>Bacteria</taxon>
        <taxon>Pseudomonadati</taxon>
        <taxon>Bacteroidota</taxon>
        <taxon>Cytophagia</taxon>
        <taxon>Cytophagales</taxon>
        <taxon>Flammeovirgaceae</taxon>
        <taxon>Sediminitomix</taxon>
    </lineage>
</organism>
<dbReference type="EC" id="5.2.1.8" evidence="3"/>
<keyword evidence="2 3" id="KW-0413">Isomerase</keyword>
<dbReference type="PROSITE" id="PS51257">
    <property type="entry name" value="PROKAR_LIPOPROTEIN"/>
    <property type="match status" value="1"/>
</dbReference>
<sequence length="295" mass="34087">MNFSWKIALLGLLVLSACQKKEIKTAVSDPNNDFLVKIHTELGDIYAVLYKDTPKHRENFLKLAQEEFYDKTLFHRVIRNSIVQGGDPTSKDAHRGQKLGKGDIGYTIPAEMNPTHFHKKGALAAARLPDSVNPEKESNGSQFYFVVGKKFSEQSLKKELIDYKKLIPAFREWLKKDELIDLRTEVYWADMDNDQKKVMNWAVQNKEQIEKELNIELDRTISEQAKQFYLTEGGMPLLDGDYTVFGEIVKGMEVVEKMSKLRKDKYDRPIEDISMEITVSEIPKDKLRLEFGYVE</sequence>
<comment type="similarity">
    <text evidence="3">Belongs to the cyclophilin-type PPIase family.</text>
</comment>
<evidence type="ECO:0000256" key="3">
    <source>
        <dbReference type="RuleBase" id="RU363019"/>
    </source>
</evidence>
<comment type="catalytic activity">
    <reaction evidence="3">
        <text>[protein]-peptidylproline (omega=180) = [protein]-peptidylproline (omega=0)</text>
        <dbReference type="Rhea" id="RHEA:16237"/>
        <dbReference type="Rhea" id="RHEA-COMP:10747"/>
        <dbReference type="Rhea" id="RHEA-COMP:10748"/>
        <dbReference type="ChEBI" id="CHEBI:83833"/>
        <dbReference type="ChEBI" id="CHEBI:83834"/>
        <dbReference type="EC" id="5.2.1.8"/>
    </reaction>
</comment>
<name>A0A315YZ86_SEDFL</name>
<dbReference type="Gene3D" id="2.40.100.10">
    <property type="entry name" value="Cyclophilin-like"/>
    <property type="match status" value="2"/>
</dbReference>
<evidence type="ECO:0000259" key="4">
    <source>
        <dbReference type="PROSITE" id="PS50072"/>
    </source>
</evidence>
<protein>
    <recommendedName>
        <fullName evidence="3">Peptidyl-prolyl cis-trans isomerase</fullName>
        <shortName evidence="3">PPIase</shortName>
        <ecNumber evidence="3">5.2.1.8</ecNumber>
    </recommendedName>
</protein>